<organism evidence="3 4">
    <name type="scientific">Caenorhabditis briggsae</name>
    <dbReference type="NCBI Taxonomy" id="6238"/>
    <lineage>
        <taxon>Eukaryota</taxon>
        <taxon>Metazoa</taxon>
        <taxon>Ecdysozoa</taxon>
        <taxon>Nematoda</taxon>
        <taxon>Chromadorea</taxon>
        <taxon>Rhabditida</taxon>
        <taxon>Rhabditina</taxon>
        <taxon>Rhabditomorpha</taxon>
        <taxon>Rhabditoidea</taxon>
        <taxon>Rhabditidae</taxon>
        <taxon>Peloderinae</taxon>
        <taxon>Caenorhabditis</taxon>
    </lineage>
</organism>
<feature type="domain" description="BHLH" evidence="2">
    <location>
        <begin position="137"/>
        <end position="188"/>
    </location>
</feature>
<dbReference type="AlphaFoldDB" id="A8XV62"/>
<reference evidence="3 4" key="1">
    <citation type="journal article" date="2003" name="PLoS Biol.">
        <title>The genome sequence of Caenorhabditis briggsae: a platform for comparative genomics.</title>
        <authorList>
            <person name="Stein L.D."/>
            <person name="Bao Z."/>
            <person name="Blasiar D."/>
            <person name="Blumenthal T."/>
            <person name="Brent M.R."/>
            <person name="Chen N."/>
            <person name="Chinwalla A."/>
            <person name="Clarke L."/>
            <person name="Clee C."/>
            <person name="Coghlan A."/>
            <person name="Coulson A."/>
            <person name="D'Eustachio P."/>
            <person name="Fitch D.H."/>
            <person name="Fulton L.A."/>
            <person name="Fulton R.E."/>
            <person name="Griffiths-Jones S."/>
            <person name="Harris T.W."/>
            <person name="Hillier L.W."/>
            <person name="Kamath R."/>
            <person name="Kuwabara P.E."/>
            <person name="Mardis E.R."/>
            <person name="Marra M.A."/>
            <person name="Miner T.L."/>
            <person name="Minx P."/>
            <person name="Mullikin J.C."/>
            <person name="Plumb R.W."/>
            <person name="Rogers J."/>
            <person name="Schein J.E."/>
            <person name="Sohrmann M."/>
            <person name="Spieth J."/>
            <person name="Stajich J.E."/>
            <person name="Wei C."/>
            <person name="Willey D."/>
            <person name="Wilson R.K."/>
            <person name="Durbin R."/>
            <person name="Waterston R.H."/>
        </authorList>
    </citation>
    <scope>NUCLEOTIDE SEQUENCE [LARGE SCALE GENOMIC DNA]</scope>
    <source>
        <strain evidence="3 4">AF16</strain>
    </source>
</reference>
<dbReference type="GO" id="GO:0006357">
    <property type="term" value="P:regulation of transcription by RNA polymerase II"/>
    <property type="evidence" value="ECO:0000318"/>
    <property type="project" value="GO_Central"/>
</dbReference>
<dbReference type="PANTHER" id="PTHR23349">
    <property type="entry name" value="BASIC HELIX-LOOP-HELIX TRANSCRIPTION FACTOR, TWIST"/>
    <property type="match status" value="1"/>
</dbReference>
<dbReference type="HOGENOM" id="CLU_089752_0_0_1"/>
<dbReference type="InterPro" id="IPR036638">
    <property type="entry name" value="HLH_DNA-bd_sf"/>
</dbReference>
<dbReference type="InterPro" id="IPR050283">
    <property type="entry name" value="E-box_TF_Regulators"/>
</dbReference>
<dbReference type="PANTHER" id="PTHR23349:SF109">
    <property type="entry name" value="HELIX-LOOP-HELIX PROTEIN 10"/>
    <property type="match status" value="1"/>
</dbReference>
<name>A8XV62_CAEBR</name>
<dbReference type="GO" id="GO:0000977">
    <property type="term" value="F:RNA polymerase II transcription regulatory region sequence-specific DNA binding"/>
    <property type="evidence" value="ECO:0000318"/>
    <property type="project" value="GO_Central"/>
</dbReference>
<sequence length="271" mass="29882">MDLSSASTTQQEEPLDLSVSTHENAEMSEEDPQVLAYQHMILALMLNNPNILNTLIQNNFNTLMENNLNALIQNMQNMANSPSVPTPEDPPESETKENISSMLKELEEHESTPSPTHAPRRTSTGKIDRRMIGKGGARRVEANARERNRVQMLSKKFDELRICLPMEDDAKVSKLATLKVAAAYIGFLGAVLKDDEKEEDTFREILLAEMESAKTHQLRSSSSGAPASELQLQSSSSRAPAPELQLQSSSSRAPAGPPFSGPSLEPREEEN</sequence>
<dbReference type="GeneID" id="8579516"/>
<feature type="compositionally biased region" description="Polar residues" evidence="1">
    <location>
        <begin position="218"/>
        <end position="238"/>
    </location>
</feature>
<accession>A8XV62</accession>
<dbReference type="STRING" id="6238.A8XV62"/>
<dbReference type="Proteomes" id="UP000008549">
    <property type="component" value="Unassembled WGS sequence"/>
</dbReference>
<proteinExistence type="predicted"/>
<feature type="region of interest" description="Disordered" evidence="1">
    <location>
        <begin position="78"/>
        <end position="145"/>
    </location>
</feature>
<gene>
    <name evidence="5" type="primary">hlh-10</name>
    <name evidence="3" type="synonym">Cbr-hlh-10</name>
    <name evidence="5" type="ORF">CBG19244</name>
    <name evidence="3" type="ORF">CBG_19244</name>
</gene>
<dbReference type="InParanoid" id="A8XV62"/>
<reference evidence="3 4" key="2">
    <citation type="journal article" date="2011" name="PLoS Genet.">
        <title>Caenorhabditis briggsae recombinant inbred line genotypes reveal inter-strain incompatibility and the evolution of recombination.</title>
        <authorList>
            <person name="Ross J.A."/>
            <person name="Koboldt D.C."/>
            <person name="Staisch J.E."/>
            <person name="Chamberlin H.M."/>
            <person name="Gupta B.P."/>
            <person name="Miller R.D."/>
            <person name="Baird S.E."/>
            <person name="Haag E.S."/>
        </authorList>
    </citation>
    <scope>NUCLEOTIDE SEQUENCE [LARGE SCALE GENOMIC DNA]</scope>
    <source>
        <strain evidence="3 4">AF16</strain>
    </source>
</reference>
<evidence type="ECO:0000313" key="4">
    <source>
        <dbReference type="Proteomes" id="UP000008549"/>
    </source>
</evidence>
<dbReference type="Gene3D" id="4.10.280.10">
    <property type="entry name" value="Helix-loop-helix DNA-binding domain"/>
    <property type="match status" value="1"/>
</dbReference>
<dbReference type="OMA" id="MESAKTH"/>
<dbReference type="EMBL" id="HE601047">
    <property type="protein sequence ID" value="CAP36529.1"/>
    <property type="molecule type" value="Genomic_DNA"/>
</dbReference>
<evidence type="ECO:0000313" key="3">
    <source>
        <dbReference type="EMBL" id="CAP36529.1"/>
    </source>
</evidence>
<feature type="region of interest" description="Disordered" evidence="1">
    <location>
        <begin position="213"/>
        <end position="271"/>
    </location>
</feature>
<dbReference type="WormBase" id="CBG19244">
    <property type="protein sequence ID" value="CBP46502"/>
    <property type="gene ID" value="WBGene00038500"/>
    <property type="gene designation" value="Cbr-hlh-10"/>
</dbReference>
<dbReference type="KEGG" id="cbr:CBG_19244"/>
<dbReference type="FunCoup" id="A8XV62">
    <property type="interactions" value="44"/>
</dbReference>
<dbReference type="SUPFAM" id="SSF47459">
    <property type="entry name" value="HLH, helix-loop-helix DNA-binding domain"/>
    <property type="match status" value="1"/>
</dbReference>
<dbReference type="InterPro" id="IPR011598">
    <property type="entry name" value="bHLH_dom"/>
</dbReference>
<evidence type="ECO:0000259" key="2">
    <source>
        <dbReference type="PROSITE" id="PS50888"/>
    </source>
</evidence>
<dbReference type="PROSITE" id="PS50888">
    <property type="entry name" value="BHLH"/>
    <property type="match status" value="1"/>
</dbReference>
<evidence type="ECO:0000313" key="5">
    <source>
        <dbReference type="WormBase" id="CBG19244"/>
    </source>
</evidence>
<protein>
    <submittedName>
        <fullName evidence="3">Protein CBR-HLH-10</fullName>
    </submittedName>
</protein>
<dbReference type="RefSeq" id="XP_002637521.1">
    <property type="nucleotide sequence ID" value="XM_002637475.1"/>
</dbReference>
<feature type="region of interest" description="Disordered" evidence="1">
    <location>
        <begin position="1"/>
        <end position="29"/>
    </location>
</feature>
<evidence type="ECO:0000256" key="1">
    <source>
        <dbReference type="SAM" id="MobiDB-lite"/>
    </source>
</evidence>
<dbReference type="CTD" id="8579516"/>
<dbReference type="eggNOG" id="KOG4029">
    <property type="taxonomic scope" value="Eukaryota"/>
</dbReference>
<feature type="compositionally biased region" description="Polar residues" evidence="1">
    <location>
        <begin position="1"/>
        <end position="22"/>
    </location>
</feature>
<dbReference type="Pfam" id="PF00010">
    <property type="entry name" value="HLH"/>
    <property type="match status" value="1"/>
</dbReference>
<keyword evidence="4" id="KW-1185">Reference proteome</keyword>
<dbReference type="GO" id="GO:0046983">
    <property type="term" value="F:protein dimerization activity"/>
    <property type="evidence" value="ECO:0007669"/>
    <property type="project" value="InterPro"/>
</dbReference>
<dbReference type="GO" id="GO:0032502">
    <property type="term" value="P:developmental process"/>
    <property type="evidence" value="ECO:0000318"/>
    <property type="project" value="GO_Central"/>
</dbReference>
<dbReference type="GO" id="GO:0000981">
    <property type="term" value="F:DNA-binding transcription factor activity, RNA polymerase II-specific"/>
    <property type="evidence" value="ECO:0000318"/>
    <property type="project" value="GO_Central"/>
</dbReference>
<dbReference type="SMART" id="SM00353">
    <property type="entry name" value="HLH"/>
    <property type="match status" value="1"/>
</dbReference>